<name>A0ABS1R3R4_9SPHI</name>
<dbReference type="Pfam" id="PF17775">
    <property type="entry name" value="YchJ_M-like"/>
    <property type="match status" value="1"/>
</dbReference>
<keyword evidence="3" id="KW-1185">Reference proteome</keyword>
<organism evidence="2 3">
    <name type="scientific">Sphingobacterium faecale</name>
    <dbReference type="NCBI Taxonomy" id="2803775"/>
    <lineage>
        <taxon>Bacteria</taxon>
        <taxon>Pseudomonadati</taxon>
        <taxon>Bacteroidota</taxon>
        <taxon>Sphingobacteriia</taxon>
        <taxon>Sphingobacteriales</taxon>
        <taxon>Sphingobacteriaceae</taxon>
        <taxon>Sphingobacterium</taxon>
    </lineage>
</organism>
<dbReference type="InterPro" id="IPR048469">
    <property type="entry name" value="YchJ-like_M"/>
</dbReference>
<dbReference type="RefSeq" id="WP_202103097.1">
    <property type="nucleotide sequence ID" value="NZ_JAERTY010000005.1"/>
</dbReference>
<gene>
    <name evidence="2" type="ORF">JKG61_11365</name>
</gene>
<evidence type="ECO:0000313" key="2">
    <source>
        <dbReference type="EMBL" id="MBL1409351.1"/>
    </source>
</evidence>
<evidence type="ECO:0000259" key="1">
    <source>
        <dbReference type="Pfam" id="PF17775"/>
    </source>
</evidence>
<proteinExistence type="predicted"/>
<protein>
    <submittedName>
        <fullName evidence="2">Zinc chelation protein SecC</fullName>
    </submittedName>
</protein>
<evidence type="ECO:0000313" key="3">
    <source>
        <dbReference type="Proteomes" id="UP000625283"/>
    </source>
</evidence>
<dbReference type="EMBL" id="JAERTY010000005">
    <property type="protein sequence ID" value="MBL1409351.1"/>
    <property type="molecule type" value="Genomic_DNA"/>
</dbReference>
<feature type="domain" description="YchJ-like middle NTF2-like" evidence="1">
    <location>
        <begin position="28"/>
        <end position="121"/>
    </location>
</feature>
<dbReference type="Proteomes" id="UP000625283">
    <property type="component" value="Unassembled WGS sequence"/>
</dbReference>
<accession>A0ABS1R3R4</accession>
<comment type="caution">
    <text evidence="2">The sequence shown here is derived from an EMBL/GenBank/DDBJ whole genome shotgun (WGS) entry which is preliminary data.</text>
</comment>
<dbReference type="InterPro" id="IPR032710">
    <property type="entry name" value="NTF2-like_dom_sf"/>
</dbReference>
<dbReference type="SUPFAM" id="SSF54427">
    <property type="entry name" value="NTF2-like"/>
    <property type="match status" value="1"/>
</dbReference>
<reference evidence="2 3" key="1">
    <citation type="submission" date="2021-01" db="EMBL/GenBank/DDBJ databases">
        <title>C459-1 draft genome sequence.</title>
        <authorList>
            <person name="Zhang X.-F."/>
        </authorList>
    </citation>
    <scope>NUCLEOTIDE SEQUENCE [LARGE SCALE GENOMIC DNA]</scope>
    <source>
        <strain evidence="3">C459-1</strain>
    </source>
</reference>
<dbReference type="Gene3D" id="3.10.450.50">
    <property type="match status" value="1"/>
</dbReference>
<sequence length="125" mass="14539">MTVCYCGSAKDFENCCSLIHSASLSASSAEILMRARYSAFVVGDVSFLYNTFHPSTRRYQSKQDIKNWSTQNKWLKLEIINSTQNTVEFRASYKDQANVQHVHHEKSNFKELQGQWYYIDGRLIQ</sequence>